<evidence type="ECO:0000256" key="1">
    <source>
        <dbReference type="SAM" id="SignalP"/>
    </source>
</evidence>
<organism evidence="2 3">
    <name type="scientific">Gluconobacter cerevisiae</name>
    <dbReference type="NCBI Taxonomy" id="1379734"/>
    <lineage>
        <taxon>Bacteria</taxon>
        <taxon>Pseudomonadati</taxon>
        <taxon>Pseudomonadota</taxon>
        <taxon>Alphaproteobacteria</taxon>
        <taxon>Acetobacterales</taxon>
        <taxon>Acetobacteraceae</taxon>
        <taxon>Gluconobacter</taxon>
    </lineage>
</organism>
<feature type="signal peptide" evidence="1">
    <location>
        <begin position="1"/>
        <end position="28"/>
    </location>
</feature>
<feature type="chain" id="PRO_5045250440" evidence="1">
    <location>
        <begin position="29"/>
        <end position="188"/>
    </location>
</feature>
<protein>
    <submittedName>
        <fullName evidence="2">Uncharacterized protein</fullName>
    </submittedName>
</protein>
<reference evidence="2 3" key="2">
    <citation type="submission" date="2020-11" db="EMBL/GenBank/DDBJ databases">
        <title>Description of novel Gluconobacter species.</title>
        <authorList>
            <person name="Cleenwerck I."/>
            <person name="Cnockaert M."/>
            <person name="Borremans W."/>
            <person name="Wieme A.D."/>
            <person name="De Vuyst L."/>
            <person name="Vandamme P."/>
        </authorList>
    </citation>
    <scope>NUCLEOTIDE SEQUENCE [LARGE SCALE GENOMIC DNA]</scope>
    <source>
        <strain evidence="2 3">LMG 27748</strain>
    </source>
</reference>
<evidence type="ECO:0000313" key="2">
    <source>
        <dbReference type="EMBL" id="MBF0877289.1"/>
    </source>
</evidence>
<name>A0ABR9YF90_9PROT</name>
<dbReference type="EMBL" id="JABCQO010000008">
    <property type="protein sequence ID" value="MBF0877289.1"/>
    <property type="molecule type" value="Genomic_DNA"/>
</dbReference>
<keyword evidence="3" id="KW-1185">Reference proteome</keyword>
<evidence type="ECO:0000313" key="3">
    <source>
        <dbReference type="Proteomes" id="UP000630952"/>
    </source>
</evidence>
<dbReference type="RefSeq" id="WP_194255654.1">
    <property type="nucleotide sequence ID" value="NZ_JABCQO010000008.1"/>
</dbReference>
<accession>A0ABR9YF90</accession>
<comment type="caution">
    <text evidence="2">The sequence shown here is derived from an EMBL/GenBank/DDBJ whole genome shotgun (WGS) entry which is preliminary data.</text>
</comment>
<proteinExistence type="predicted"/>
<reference evidence="3" key="1">
    <citation type="submission" date="2020-04" db="EMBL/GenBank/DDBJ databases">
        <title>Description of novel Gluconacetobacter.</title>
        <authorList>
            <person name="Sombolestani A."/>
        </authorList>
    </citation>
    <scope>NUCLEOTIDE SEQUENCE [LARGE SCALE GENOMIC DNA]</scope>
    <source>
        <strain evidence="3">LMG 27748</strain>
    </source>
</reference>
<dbReference type="Proteomes" id="UP000630952">
    <property type="component" value="Unassembled WGS sequence"/>
</dbReference>
<sequence>MAALFRIRLKIYLICILVLTTAPKHVNASDAVAKDEQWGMAVNVHDMNGCQANIDIDQQKFSAQLPEMIESGLFNKRLDPEAGNSAFHYLANIFSVELFKEIIPKVMRSVKNESCHFSYSYISTDQYGNDDKKPMFSFDFSQSTYQKINWDRFDPDNVRTVSKQFSVSPEFNELVQQESFSVLIMLKN</sequence>
<keyword evidence="1" id="KW-0732">Signal</keyword>
<gene>
    <name evidence="2" type="ORF">HKD21_10570</name>
</gene>